<keyword evidence="2" id="KW-1185">Reference proteome</keyword>
<dbReference type="Proteomes" id="UP000887578">
    <property type="component" value="Unplaced"/>
</dbReference>
<evidence type="ECO:0000256" key="1">
    <source>
        <dbReference type="SAM" id="MobiDB-lite"/>
    </source>
</evidence>
<dbReference type="SUPFAM" id="SSF54236">
    <property type="entry name" value="Ubiquitin-like"/>
    <property type="match status" value="1"/>
</dbReference>
<proteinExistence type="predicted"/>
<accession>A0A914PF72</accession>
<evidence type="ECO:0000313" key="2">
    <source>
        <dbReference type="Proteomes" id="UP000887578"/>
    </source>
</evidence>
<dbReference type="CDD" id="cd17039">
    <property type="entry name" value="Ubl_ubiquitin_like"/>
    <property type="match status" value="1"/>
</dbReference>
<reference evidence="3" key="1">
    <citation type="submission" date="2022-11" db="UniProtKB">
        <authorList>
            <consortium name="WormBaseParasite"/>
        </authorList>
    </citation>
    <scope>IDENTIFICATION</scope>
</reference>
<feature type="compositionally biased region" description="Polar residues" evidence="1">
    <location>
        <begin position="1"/>
        <end position="10"/>
    </location>
</feature>
<sequence length="468" mass="53796">MSSSSSAFDNNENEADLETDNTISSEEGIPAAEDSSECINLTVLNNAGKTILINFNANEIVETLQTKIQEKCGISKDKQCLTCFESTESNKEIKETSVGNYSEVDDNVEAQNDAAQNVDAEYIQMTVLNNAQKMVSIKVNVKEPIKNLQAKIQNECEISSRNQRFTCLAESSDTIAFDIWQELSTGIAKLQTQHDLDQQRIAELQIRHGVNQQLINQLQAQHDVDQQTITRLKFFAVYPPCTLEDVVINGKIHYERLNEKTLLVEKLKCVHEEWFVDGIEISFEHSDFQIYLQKVLHIYAHQRTHPSFIFDRFICKNLEELFLFEERNLKYADYKKLTSSKSLRYLDLRYGTVIEENGNVVEIDKLLEEIENIEVFYYGFNKDEVTPETAQKLAALSPFSNLQNIILLNVQSAFDLETFSEFIRKNPTIVDCELNFAEISVEFFQELERIKENLLPTLPSTCRLLLKY</sequence>
<name>A0A914PF72_9BILA</name>
<dbReference type="Gene3D" id="3.10.20.90">
    <property type="entry name" value="Phosphatidylinositol 3-kinase Catalytic Subunit, Chain A, domain 1"/>
    <property type="match status" value="1"/>
</dbReference>
<protein>
    <submittedName>
        <fullName evidence="3">DUF38 domain-containing protein</fullName>
    </submittedName>
</protein>
<dbReference type="InterPro" id="IPR029071">
    <property type="entry name" value="Ubiquitin-like_domsf"/>
</dbReference>
<feature type="region of interest" description="Disordered" evidence="1">
    <location>
        <begin position="1"/>
        <end position="24"/>
    </location>
</feature>
<dbReference type="SUPFAM" id="SSF52047">
    <property type="entry name" value="RNI-like"/>
    <property type="match status" value="1"/>
</dbReference>
<dbReference type="WBParaSite" id="PDA_v2.g13408.t1">
    <property type="protein sequence ID" value="PDA_v2.g13408.t1"/>
    <property type="gene ID" value="PDA_v2.g13408"/>
</dbReference>
<evidence type="ECO:0000313" key="3">
    <source>
        <dbReference type="WBParaSite" id="PDA_v2.g13408.t1"/>
    </source>
</evidence>
<organism evidence="2 3">
    <name type="scientific">Panagrolaimus davidi</name>
    <dbReference type="NCBI Taxonomy" id="227884"/>
    <lineage>
        <taxon>Eukaryota</taxon>
        <taxon>Metazoa</taxon>
        <taxon>Ecdysozoa</taxon>
        <taxon>Nematoda</taxon>
        <taxon>Chromadorea</taxon>
        <taxon>Rhabditida</taxon>
        <taxon>Tylenchina</taxon>
        <taxon>Panagrolaimomorpha</taxon>
        <taxon>Panagrolaimoidea</taxon>
        <taxon>Panagrolaimidae</taxon>
        <taxon>Panagrolaimus</taxon>
    </lineage>
</organism>
<dbReference type="AlphaFoldDB" id="A0A914PF72"/>